<evidence type="ECO:0000313" key="2">
    <source>
        <dbReference type="Proteomes" id="UP001057402"/>
    </source>
</evidence>
<gene>
    <name evidence="1" type="ORF">MLD38_033435</name>
</gene>
<comment type="caution">
    <text evidence="1">The sequence shown here is derived from an EMBL/GenBank/DDBJ whole genome shotgun (WGS) entry which is preliminary data.</text>
</comment>
<proteinExistence type="predicted"/>
<evidence type="ECO:0000313" key="1">
    <source>
        <dbReference type="EMBL" id="KAI4319890.1"/>
    </source>
</evidence>
<dbReference type="EMBL" id="CM042889">
    <property type="protein sequence ID" value="KAI4319890.1"/>
    <property type="molecule type" value="Genomic_DNA"/>
</dbReference>
<sequence length="427" mass="48723">MVSIPMDHHHVLLPQEPRCKKMKKTAGCSFTSTTGLEDLPREIILDLLSRLPVTSLVQFRLVCRSWRALTEDPLLADGHLSLMAMSSPFLVFHSDYPIRNQLGFVELSAAVQAGARDDGQKPCFAVKRFSLPFRDSMPEFDVVGSCNGLMCLSDSFYREPLRVYNPFTGEFRDLPESRQYVDQDVVFGFGYSPTMKKYKAIKSVYYYANSPKTASHRRPRRLRHMQSEVQVLTLGDPCPSWRSLGKAPYQIERKQTEAFLHGRLHWVTGPRRYRSARQIVSFDMTEERFLEIPKPDGGSLARGNYQLGVLRGCLSAVAYCNYGRMEIWTMKTYGVKESWVKEYNVGAYMPKGLKQNANQTIMKIWKNLSGRVARVLCVMDGGEILLEYKSRALVAFDPKDGKFRDVVLKGMPSWFHASVHVGSLCWI</sequence>
<organism evidence="1 2">
    <name type="scientific">Melastoma candidum</name>
    <dbReference type="NCBI Taxonomy" id="119954"/>
    <lineage>
        <taxon>Eukaryota</taxon>
        <taxon>Viridiplantae</taxon>
        <taxon>Streptophyta</taxon>
        <taxon>Embryophyta</taxon>
        <taxon>Tracheophyta</taxon>
        <taxon>Spermatophyta</taxon>
        <taxon>Magnoliopsida</taxon>
        <taxon>eudicotyledons</taxon>
        <taxon>Gunneridae</taxon>
        <taxon>Pentapetalae</taxon>
        <taxon>rosids</taxon>
        <taxon>malvids</taxon>
        <taxon>Myrtales</taxon>
        <taxon>Melastomataceae</taxon>
        <taxon>Melastomatoideae</taxon>
        <taxon>Melastomateae</taxon>
        <taxon>Melastoma</taxon>
    </lineage>
</organism>
<accession>A0ACB9M821</accession>
<dbReference type="Proteomes" id="UP001057402">
    <property type="component" value="Chromosome 10"/>
</dbReference>
<protein>
    <submittedName>
        <fullName evidence="1">Uncharacterized protein</fullName>
    </submittedName>
</protein>
<keyword evidence="2" id="KW-1185">Reference proteome</keyword>
<reference evidence="2" key="1">
    <citation type="journal article" date="2023" name="Front. Plant Sci.">
        <title>Chromosomal-level genome assembly of Melastoma candidum provides insights into trichome evolution.</title>
        <authorList>
            <person name="Zhong Y."/>
            <person name="Wu W."/>
            <person name="Sun C."/>
            <person name="Zou P."/>
            <person name="Liu Y."/>
            <person name="Dai S."/>
            <person name="Zhou R."/>
        </authorList>
    </citation>
    <scope>NUCLEOTIDE SEQUENCE [LARGE SCALE GENOMIC DNA]</scope>
</reference>
<name>A0ACB9M821_9MYRT</name>